<dbReference type="EMBL" id="CAEZWW010000049">
    <property type="protein sequence ID" value="CAB4669747.1"/>
    <property type="molecule type" value="Genomic_DNA"/>
</dbReference>
<evidence type="ECO:0000313" key="1">
    <source>
        <dbReference type="EMBL" id="CAB4669747.1"/>
    </source>
</evidence>
<protein>
    <submittedName>
        <fullName evidence="1">Unannotated protein</fullName>
    </submittedName>
</protein>
<dbReference type="AlphaFoldDB" id="A0A6J6M689"/>
<reference evidence="1" key="1">
    <citation type="submission" date="2020-05" db="EMBL/GenBank/DDBJ databases">
        <authorList>
            <person name="Chiriac C."/>
            <person name="Salcher M."/>
            <person name="Ghai R."/>
            <person name="Kavagutti S V."/>
        </authorList>
    </citation>
    <scope>NUCLEOTIDE SEQUENCE</scope>
</reference>
<organism evidence="1">
    <name type="scientific">freshwater metagenome</name>
    <dbReference type="NCBI Taxonomy" id="449393"/>
    <lineage>
        <taxon>unclassified sequences</taxon>
        <taxon>metagenomes</taxon>
        <taxon>ecological metagenomes</taxon>
    </lineage>
</organism>
<name>A0A6J6M689_9ZZZZ</name>
<proteinExistence type="predicted"/>
<accession>A0A6J6M689</accession>
<sequence length="80" mass="8101">MTVVCTSVEEPAGLDSVPVGLGDGPEPELFDSGPDATVAAMAATKTPATATLRNAPLLLSPDSNVTSLLPGPDTTIRRIL</sequence>
<gene>
    <name evidence="1" type="ORF">UFOPK2310_00549</name>
</gene>